<dbReference type="InterPro" id="IPR001117">
    <property type="entry name" value="Cu-oxidase_2nd"/>
</dbReference>
<dbReference type="PANTHER" id="PTHR48267">
    <property type="entry name" value="CUPREDOXIN SUPERFAMILY PROTEIN"/>
    <property type="match status" value="1"/>
</dbReference>
<feature type="signal peptide" evidence="2">
    <location>
        <begin position="1"/>
        <end position="24"/>
    </location>
</feature>
<dbReference type="Gene3D" id="2.60.40.420">
    <property type="entry name" value="Cupredoxins - blue copper proteins"/>
    <property type="match status" value="3"/>
</dbReference>
<comment type="caution">
    <text evidence="6">The sequence shown here is derived from an EMBL/GenBank/DDBJ whole genome shotgun (WGS) entry which is preliminary data.</text>
</comment>
<dbReference type="EMBL" id="LWAJ01000231">
    <property type="protein sequence ID" value="KZL48650.1"/>
    <property type="molecule type" value="Genomic_DNA"/>
</dbReference>
<dbReference type="AlphaFoldDB" id="A0A166IP20"/>
<evidence type="ECO:0000313" key="6">
    <source>
        <dbReference type="EMBL" id="KZL48650.1"/>
    </source>
</evidence>
<dbReference type="Proteomes" id="UP000076555">
    <property type="component" value="Unassembled WGS sequence"/>
</dbReference>
<dbReference type="CDD" id="cd13844">
    <property type="entry name" value="CuRO_1_BOD_CotA_like"/>
    <property type="match status" value="1"/>
</dbReference>
<dbReference type="CDD" id="cd13868">
    <property type="entry name" value="CuRO_2_CotA_like"/>
    <property type="match status" value="1"/>
</dbReference>
<feature type="domain" description="Plastocyanin-like" evidence="5">
    <location>
        <begin position="155"/>
        <end position="232"/>
    </location>
</feature>
<reference evidence="6 7" key="1">
    <citation type="submission" date="2016-04" db="EMBL/GenBank/DDBJ databases">
        <title>Draft Genome Assembly of the Bloom-forming Cyanobacterium Nodularia spumigena Strain CENA596 in Shrimp Production Ponds.</title>
        <authorList>
            <person name="Popin R.V."/>
            <person name="Rigonato J."/>
            <person name="Abreu V.A."/>
            <person name="Andreote A.P."/>
            <person name="Silveira S.B."/>
            <person name="Odebrecht C."/>
            <person name="Fiore M.F."/>
        </authorList>
    </citation>
    <scope>NUCLEOTIDE SEQUENCE [LARGE SCALE GENOMIC DNA]</scope>
    <source>
        <strain evidence="6 7">CENA596</strain>
    </source>
</reference>
<evidence type="ECO:0000256" key="1">
    <source>
        <dbReference type="ARBA" id="ARBA00010609"/>
    </source>
</evidence>
<keyword evidence="6" id="KW-0167">Capsid protein</keyword>
<evidence type="ECO:0000259" key="5">
    <source>
        <dbReference type="Pfam" id="PF07732"/>
    </source>
</evidence>
<gene>
    <name evidence="6" type="ORF">A2T98_16915</name>
</gene>
<dbReference type="GO" id="GO:0005507">
    <property type="term" value="F:copper ion binding"/>
    <property type="evidence" value="ECO:0007669"/>
    <property type="project" value="InterPro"/>
</dbReference>
<dbReference type="Pfam" id="PF07732">
    <property type="entry name" value="Cu-oxidase_3"/>
    <property type="match status" value="1"/>
</dbReference>
<keyword evidence="2" id="KW-0732">Signal</keyword>
<dbReference type="SUPFAM" id="SSF49503">
    <property type="entry name" value="Cupredoxins"/>
    <property type="match status" value="3"/>
</dbReference>
<dbReference type="InterPro" id="IPR011707">
    <property type="entry name" value="Cu-oxidase-like_N"/>
</dbReference>
<organism evidence="6 7">
    <name type="scientific">Nodularia spumigena CENA596</name>
    <dbReference type="NCBI Taxonomy" id="1819295"/>
    <lineage>
        <taxon>Bacteria</taxon>
        <taxon>Bacillati</taxon>
        <taxon>Cyanobacteriota</taxon>
        <taxon>Cyanophyceae</taxon>
        <taxon>Nostocales</taxon>
        <taxon>Nodulariaceae</taxon>
        <taxon>Nodularia</taxon>
    </lineage>
</organism>
<dbReference type="Pfam" id="PF00394">
    <property type="entry name" value="Cu-oxidase"/>
    <property type="match status" value="1"/>
</dbReference>
<name>A0A166IP20_NODSP</name>
<accession>A0A166IP20</accession>
<sequence length="589" mass="67168">MKNKVLSFGLFLFILVLSLNSVKAQSTNSYSLLNPNSQPQFINSLPSPQKIDATKGGNFTLEMKESEQWLGLYANPGEDGEYGTSDDERLNTTIWGYGLAGQNVTYPGPTFIAQESVPIRVEWENKLPREHLFPIDIEKLHSQPLREAFEQKLTPAVVHLHGGHTESASDGLPDEWYTQDYQITGPDWVQKIDLYDNNQEAATLWYHDHTNMVTRLNSYAGLAGYYLLRDDNENSLINNDVLPSGDYERELLIQDRKFTTDGQLFYPEQTNANPPGVPSRTGAYGDLILVNGMVWPKLEVEPRKYRLRLLNGSDSRFYKLEFYDSNKKMYLIGTEQGFVENPVALDHLVISPSERADVIVDFTNDAGKEFILRNYGPGSDPNTTGQIIKFTVNQPLSNIPIATVDTDESDGLTTQLRQENITPLTATVPPKQLALFQLREAGNNDLFLLGTLEDGSFKYSDPVTEKTLLDQTEVWELYNTTQYTHTIHIHLIAFQVLNRQNFRGNVVSEIDPKKGETKQYLRNVYFQSDPKDPEIYEQGRKDSIIVYPNEVVRVIAKYDRAGKYVWHCHVLIHEDHDMMRPMEIVTELE</sequence>
<dbReference type="GO" id="GO:0016491">
    <property type="term" value="F:oxidoreductase activity"/>
    <property type="evidence" value="ECO:0007669"/>
    <property type="project" value="InterPro"/>
</dbReference>
<feature type="domain" description="Plastocyanin-like" evidence="3">
    <location>
        <begin position="285"/>
        <end position="378"/>
    </location>
</feature>
<dbReference type="InterPro" id="IPR045087">
    <property type="entry name" value="Cu-oxidase_fam"/>
</dbReference>
<feature type="domain" description="Plastocyanin-like" evidence="4">
    <location>
        <begin position="428"/>
        <end position="583"/>
    </location>
</feature>
<evidence type="ECO:0000313" key="7">
    <source>
        <dbReference type="Proteomes" id="UP000076555"/>
    </source>
</evidence>
<dbReference type="OrthoDB" id="9757546at2"/>
<dbReference type="InterPro" id="IPR011706">
    <property type="entry name" value="Cu-oxidase_C"/>
</dbReference>
<feature type="chain" id="PRO_5007875369" evidence="2">
    <location>
        <begin position="25"/>
        <end position="589"/>
    </location>
</feature>
<evidence type="ECO:0000256" key="2">
    <source>
        <dbReference type="SAM" id="SignalP"/>
    </source>
</evidence>
<evidence type="ECO:0000259" key="3">
    <source>
        <dbReference type="Pfam" id="PF00394"/>
    </source>
</evidence>
<keyword evidence="6" id="KW-0946">Virion</keyword>
<comment type="similarity">
    <text evidence="1">Belongs to the multicopper oxidase family.</text>
</comment>
<proteinExistence type="inferred from homology"/>
<dbReference type="PANTHER" id="PTHR48267:SF1">
    <property type="entry name" value="BILIRUBIN OXIDASE"/>
    <property type="match status" value="1"/>
</dbReference>
<dbReference type="Pfam" id="PF07731">
    <property type="entry name" value="Cu-oxidase_2"/>
    <property type="match status" value="1"/>
</dbReference>
<dbReference type="InterPro" id="IPR008972">
    <property type="entry name" value="Cupredoxin"/>
</dbReference>
<protein>
    <submittedName>
        <fullName evidence="6">Spore coat protein CotA</fullName>
    </submittedName>
</protein>
<evidence type="ECO:0000259" key="4">
    <source>
        <dbReference type="Pfam" id="PF07731"/>
    </source>
</evidence>